<protein>
    <submittedName>
        <fullName evidence="1">Uncharacterized protein</fullName>
    </submittedName>
</protein>
<dbReference type="RefSeq" id="WP_192391991.1">
    <property type="nucleotide sequence ID" value="NZ_CAJHIU010000001.1"/>
</dbReference>
<proteinExistence type="predicted"/>
<gene>
    <name evidence="1" type="ORF">EBB_00490</name>
</gene>
<reference evidence="1 2" key="1">
    <citation type="submission" date="2020-09" db="EMBL/GenBank/DDBJ databases">
        <title>Methylomonas albis sp. nov. and Methylomonas fluvii sp. nov.: Two cold-adapted methanotrophs from the River Elbe and an amended description of Methylovulum psychrotolerans strain Eb1.</title>
        <authorList>
            <person name="Bussmann I.K."/>
            <person name="Klings K.-W."/>
            <person name="Warnstedt J."/>
            <person name="Hoppert M."/>
            <person name="Saborowski A."/>
            <person name="Horn F."/>
            <person name="Liebner S."/>
        </authorList>
    </citation>
    <scope>NUCLEOTIDE SEQUENCE [LARGE SCALE GENOMIC DNA]</scope>
    <source>
        <strain evidence="1 2">EbB</strain>
    </source>
</reference>
<keyword evidence="2" id="KW-1185">Reference proteome</keyword>
<evidence type="ECO:0000313" key="1">
    <source>
        <dbReference type="EMBL" id="MBD9359049.1"/>
    </source>
</evidence>
<organism evidence="1 2">
    <name type="scientific">Methylomonas fluvii</name>
    <dbReference type="NCBI Taxonomy" id="1854564"/>
    <lineage>
        <taxon>Bacteria</taxon>
        <taxon>Pseudomonadati</taxon>
        <taxon>Pseudomonadota</taxon>
        <taxon>Gammaproteobacteria</taxon>
        <taxon>Methylococcales</taxon>
        <taxon>Methylococcaceae</taxon>
        <taxon>Methylomonas</taxon>
    </lineage>
</organism>
<evidence type="ECO:0000313" key="2">
    <source>
        <dbReference type="Proteomes" id="UP000641152"/>
    </source>
</evidence>
<comment type="caution">
    <text evidence="1">The sequence shown here is derived from an EMBL/GenBank/DDBJ whole genome shotgun (WGS) entry which is preliminary data.</text>
</comment>
<dbReference type="Proteomes" id="UP000641152">
    <property type="component" value="Unassembled WGS sequence"/>
</dbReference>
<dbReference type="EMBL" id="JACXST010000001">
    <property type="protein sequence ID" value="MBD9359049.1"/>
    <property type="molecule type" value="Genomic_DNA"/>
</dbReference>
<sequence>MSLLNTATEALVDVNNAFRYLEFAIRLMCYCESGHLELKDFDADVSILFERENVGFPSGSFSDIEAVITPAQALVGMAFGASAMVLDAAFEVAGFKNNPNSRQPNDELRTLVYMVRCAFAHNPALPLWEVRGAQYARMISIKVSGTVIEIDLSSLHGLPFEYDHIGGFASWLRIRAASEVLIRQGYSK</sequence>
<name>A0ABR9DA01_9GAMM</name>
<accession>A0ABR9DA01</accession>